<dbReference type="PRINTS" id="PR01607">
    <property type="entry name" value="APYRASEFAMLY"/>
</dbReference>
<dbReference type="AlphaFoldDB" id="A0A4P6ZKD8"/>
<sequence>MKLHLLLTSDIHGYLAPTNYIHQTFNEPFSLERAATYIKQQQTKDQYTLTFDDGDYLEGSPLAANAANQYNAPKPIDQAFNAIRYDYGIVGNHEFNFGIQYLKNSIRESKRQFLCANITDENDNLVFGKPYAIKQVGPVKVGILGATTAGTPKWELPAHIKGLKFHSLVATAKKYVPIMRKQADVIVVVYHGGFERDHNGKPTEILDGENEGYQLLKEVPGIDALLTGHQHRVIKDHLFGVPVMQVGCKGQYVGNITLDIQNQKVVKSNVHLEPMKGVKPDPALTKVVKPAEVATDNWLNQPLAKVQGNMDFKDPHQARINGCAYDRFIQKMQIQLTHADISANALFTDDSHGFPSPVTIRDIMVNYVYPNKLCLSVINGKILKEAVEQSAKYFDYHDGKIVVSKAFSEPQPLQYLYDLYYGFDYVINVAKPIGHRVTKLTYHGKPVRPDQQFKMTMNNYRAVGGGFPMFNKHQIKWISKKGMPQIIAEYLKEHPVIKADSTHNMKVIYQP</sequence>
<proteinExistence type="inferred from homology"/>
<organism evidence="5 6">
    <name type="scientific">Acetilactobacillus jinshanensis</name>
    <dbReference type="NCBI Taxonomy" id="1720083"/>
    <lineage>
        <taxon>Bacteria</taxon>
        <taxon>Bacillati</taxon>
        <taxon>Bacillota</taxon>
        <taxon>Bacilli</taxon>
        <taxon>Lactobacillales</taxon>
        <taxon>Lactobacillaceae</taxon>
        <taxon>Acetilactobacillus</taxon>
    </lineage>
</organism>
<dbReference type="GO" id="GO:0046872">
    <property type="term" value="F:metal ion binding"/>
    <property type="evidence" value="ECO:0007669"/>
    <property type="project" value="InterPro"/>
</dbReference>
<dbReference type="PANTHER" id="PTHR11575:SF6">
    <property type="entry name" value="2',3'-CYCLIC-NUCLEOTIDE 2'-PHOSPHODIESTERASE_3'-NUCLEOTIDASE"/>
    <property type="match status" value="1"/>
</dbReference>
<dbReference type="OrthoDB" id="9801679at2"/>
<dbReference type="InterPro" id="IPR004843">
    <property type="entry name" value="Calcineurin-like_PHP"/>
</dbReference>
<dbReference type="GO" id="GO:0009166">
    <property type="term" value="P:nucleotide catabolic process"/>
    <property type="evidence" value="ECO:0007669"/>
    <property type="project" value="InterPro"/>
</dbReference>
<dbReference type="GO" id="GO:0016788">
    <property type="term" value="F:hydrolase activity, acting on ester bonds"/>
    <property type="evidence" value="ECO:0007669"/>
    <property type="project" value="InterPro"/>
</dbReference>
<dbReference type="InterPro" id="IPR036907">
    <property type="entry name" value="5'-Nucleotdase_C_sf"/>
</dbReference>
<feature type="domain" description="Calcineurin-like phosphoesterase" evidence="3">
    <location>
        <begin position="4"/>
        <end position="232"/>
    </location>
</feature>
<keyword evidence="1" id="KW-0732">Signal</keyword>
<dbReference type="PANTHER" id="PTHR11575">
    <property type="entry name" value="5'-NUCLEOTIDASE-RELATED"/>
    <property type="match status" value="1"/>
</dbReference>
<protein>
    <submittedName>
        <fullName evidence="5">Bifunctional metallophosphatase/5'-nucleotidase</fullName>
    </submittedName>
</protein>
<evidence type="ECO:0000313" key="5">
    <source>
        <dbReference type="EMBL" id="QBP18144.1"/>
    </source>
</evidence>
<dbReference type="GO" id="GO:0000166">
    <property type="term" value="F:nucleotide binding"/>
    <property type="evidence" value="ECO:0007669"/>
    <property type="project" value="UniProtKB-KW"/>
</dbReference>
<dbReference type="PROSITE" id="PS00786">
    <property type="entry name" value="5_NUCLEOTIDASE_2"/>
    <property type="match status" value="1"/>
</dbReference>
<name>A0A4P6ZKD8_9LACO</name>
<dbReference type="Pfam" id="PF00149">
    <property type="entry name" value="Metallophos"/>
    <property type="match status" value="1"/>
</dbReference>
<evidence type="ECO:0000259" key="4">
    <source>
        <dbReference type="Pfam" id="PF02872"/>
    </source>
</evidence>
<feature type="domain" description="5'-Nucleotidase C-terminal" evidence="4">
    <location>
        <begin position="318"/>
        <end position="471"/>
    </location>
</feature>
<dbReference type="InterPro" id="IPR006146">
    <property type="entry name" value="5'-Nucleotdase_CS"/>
</dbReference>
<dbReference type="InterPro" id="IPR006179">
    <property type="entry name" value="5_nucleotidase/apyrase"/>
</dbReference>
<evidence type="ECO:0000259" key="3">
    <source>
        <dbReference type="Pfam" id="PF00149"/>
    </source>
</evidence>
<dbReference type="InterPro" id="IPR008334">
    <property type="entry name" value="5'-Nucleotdase_C"/>
</dbReference>
<dbReference type="Gene3D" id="3.60.21.10">
    <property type="match status" value="1"/>
</dbReference>
<gene>
    <name evidence="5" type="ORF">ELX58_03095</name>
</gene>
<evidence type="ECO:0000256" key="2">
    <source>
        <dbReference type="RuleBase" id="RU362119"/>
    </source>
</evidence>
<comment type="similarity">
    <text evidence="2">Belongs to the 5'-nucleotidase family.</text>
</comment>
<dbReference type="RefSeq" id="WP_133441701.1">
    <property type="nucleotide sequence ID" value="NZ_CP034726.1"/>
</dbReference>
<evidence type="ECO:0000313" key="6">
    <source>
        <dbReference type="Proteomes" id="UP000294321"/>
    </source>
</evidence>
<dbReference type="Proteomes" id="UP000294321">
    <property type="component" value="Chromosome"/>
</dbReference>
<dbReference type="InterPro" id="IPR029052">
    <property type="entry name" value="Metallo-depent_PP-like"/>
</dbReference>
<dbReference type="GO" id="GO:0030288">
    <property type="term" value="C:outer membrane-bounded periplasmic space"/>
    <property type="evidence" value="ECO:0007669"/>
    <property type="project" value="TreeGrafter"/>
</dbReference>
<dbReference type="SUPFAM" id="SSF55816">
    <property type="entry name" value="5'-nucleotidase (syn. UDP-sugar hydrolase), C-terminal domain"/>
    <property type="match status" value="1"/>
</dbReference>
<keyword evidence="2" id="KW-0547">Nucleotide-binding</keyword>
<keyword evidence="6" id="KW-1185">Reference proteome</keyword>
<reference evidence="6" key="1">
    <citation type="submission" date="2018-12" db="EMBL/GenBank/DDBJ databases">
        <title>A new species of lactobacillus.</title>
        <authorList>
            <person name="Jian Y."/>
            <person name="Xin L."/>
            <person name="Hong Z.J."/>
            <person name="Ming L.Z."/>
            <person name="Hong X.Z."/>
        </authorList>
    </citation>
    <scope>NUCLEOTIDE SEQUENCE [LARGE SCALE GENOMIC DNA]</scope>
    <source>
        <strain evidence="6">HSLZ-75</strain>
    </source>
</reference>
<evidence type="ECO:0000256" key="1">
    <source>
        <dbReference type="ARBA" id="ARBA00022729"/>
    </source>
</evidence>
<dbReference type="SUPFAM" id="SSF56300">
    <property type="entry name" value="Metallo-dependent phosphatases"/>
    <property type="match status" value="1"/>
</dbReference>
<dbReference type="KEGG" id="lji:ELX58_03095"/>
<dbReference type="Gene3D" id="3.90.780.10">
    <property type="entry name" value="5'-Nucleotidase, C-terminal domain"/>
    <property type="match status" value="1"/>
</dbReference>
<dbReference type="Pfam" id="PF02872">
    <property type="entry name" value="5_nucleotid_C"/>
    <property type="match status" value="1"/>
</dbReference>
<dbReference type="EMBL" id="CP034726">
    <property type="protein sequence ID" value="QBP18144.1"/>
    <property type="molecule type" value="Genomic_DNA"/>
</dbReference>
<keyword evidence="2" id="KW-0378">Hydrolase</keyword>
<accession>A0A4P6ZKD8</accession>